<dbReference type="Proteomes" id="UP000299102">
    <property type="component" value="Unassembled WGS sequence"/>
</dbReference>
<accession>A0A4C1VB79</accession>
<gene>
    <name evidence="1" type="ORF">EVAR_27780_1</name>
</gene>
<organism evidence="1 2">
    <name type="scientific">Eumeta variegata</name>
    <name type="common">Bagworm moth</name>
    <name type="synonym">Eumeta japonica</name>
    <dbReference type="NCBI Taxonomy" id="151549"/>
    <lineage>
        <taxon>Eukaryota</taxon>
        <taxon>Metazoa</taxon>
        <taxon>Ecdysozoa</taxon>
        <taxon>Arthropoda</taxon>
        <taxon>Hexapoda</taxon>
        <taxon>Insecta</taxon>
        <taxon>Pterygota</taxon>
        <taxon>Neoptera</taxon>
        <taxon>Endopterygota</taxon>
        <taxon>Lepidoptera</taxon>
        <taxon>Glossata</taxon>
        <taxon>Ditrysia</taxon>
        <taxon>Tineoidea</taxon>
        <taxon>Psychidae</taxon>
        <taxon>Oiketicinae</taxon>
        <taxon>Eumeta</taxon>
    </lineage>
</organism>
<keyword evidence="2" id="KW-1185">Reference proteome</keyword>
<proteinExistence type="predicted"/>
<reference evidence="1 2" key="1">
    <citation type="journal article" date="2019" name="Commun. Biol.">
        <title>The bagworm genome reveals a unique fibroin gene that provides high tensile strength.</title>
        <authorList>
            <person name="Kono N."/>
            <person name="Nakamura H."/>
            <person name="Ohtoshi R."/>
            <person name="Tomita M."/>
            <person name="Numata K."/>
            <person name="Arakawa K."/>
        </authorList>
    </citation>
    <scope>NUCLEOTIDE SEQUENCE [LARGE SCALE GENOMIC DNA]</scope>
</reference>
<comment type="caution">
    <text evidence="1">The sequence shown here is derived from an EMBL/GenBank/DDBJ whole genome shotgun (WGS) entry which is preliminary data.</text>
</comment>
<sequence>MDTLNLRGITGTLQVENRLYGGMDRCKEYIDERGSTVMEGEINPKCEQWLMQRMEMAEWRRVLSPNRSYYVLIPITGELTDKLIEVKFNHPFCASVGNLSRRSLKLLLRY</sequence>
<dbReference type="EMBL" id="BGZK01000310">
    <property type="protein sequence ID" value="GBP35859.1"/>
    <property type="molecule type" value="Genomic_DNA"/>
</dbReference>
<evidence type="ECO:0000313" key="1">
    <source>
        <dbReference type="EMBL" id="GBP35859.1"/>
    </source>
</evidence>
<name>A0A4C1VB79_EUMVA</name>
<dbReference type="AlphaFoldDB" id="A0A4C1VB79"/>
<evidence type="ECO:0000313" key="2">
    <source>
        <dbReference type="Proteomes" id="UP000299102"/>
    </source>
</evidence>
<protein>
    <submittedName>
        <fullName evidence="1">Uncharacterized protein</fullName>
    </submittedName>
</protein>